<evidence type="ECO:0000256" key="2">
    <source>
        <dbReference type="SAM" id="MobiDB-lite"/>
    </source>
</evidence>
<accession>A0A9P0F5W3</accession>
<dbReference type="InterPro" id="IPR013201">
    <property type="entry name" value="Prot_inhib_I29"/>
</dbReference>
<feature type="compositionally biased region" description="Basic and acidic residues" evidence="2">
    <location>
        <begin position="58"/>
        <end position="81"/>
    </location>
</feature>
<dbReference type="AlphaFoldDB" id="A0A9P0F5W3"/>
<protein>
    <submittedName>
        <fullName evidence="6">Uncharacterized protein</fullName>
    </submittedName>
</protein>
<dbReference type="PANTHER" id="PTHR12411">
    <property type="entry name" value="CYSTEINE PROTEASE FAMILY C1-RELATED"/>
    <property type="match status" value="1"/>
</dbReference>
<evidence type="ECO:0000313" key="6">
    <source>
        <dbReference type="EMBL" id="CAH0389302.1"/>
    </source>
</evidence>
<dbReference type="SMART" id="SM00848">
    <property type="entry name" value="Inhibitor_I29"/>
    <property type="match status" value="1"/>
</dbReference>
<dbReference type="Pfam" id="PF08246">
    <property type="entry name" value="Inhibitor_I29"/>
    <property type="match status" value="1"/>
</dbReference>
<dbReference type="Proteomes" id="UP001152759">
    <property type="component" value="Chromosome 4"/>
</dbReference>
<dbReference type="EMBL" id="OU963865">
    <property type="protein sequence ID" value="CAH0389302.1"/>
    <property type="molecule type" value="Genomic_DNA"/>
</dbReference>
<dbReference type="InterPro" id="IPR039417">
    <property type="entry name" value="Peptidase_C1A_papain-like"/>
</dbReference>
<dbReference type="CDD" id="cd02248">
    <property type="entry name" value="Peptidase_C1A"/>
    <property type="match status" value="1"/>
</dbReference>
<evidence type="ECO:0000256" key="1">
    <source>
        <dbReference type="ARBA" id="ARBA00008455"/>
    </source>
</evidence>
<reference evidence="6" key="1">
    <citation type="submission" date="2021-12" db="EMBL/GenBank/DDBJ databases">
        <authorList>
            <person name="King R."/>
        </authorList>
    </citation>
    <scope>NUCLEOTIDE SEQUENCE</scope>
</reference>
<dbReference type="Gene3D" id="3.90.70.10">
    <property type="entry name" value="Cysteine proteinases"/>
    <property type="match status" value="1"/>
</dbReference>
<dbReference type="Pfam" id="PF00112">
    <property type="entry name" value="Peptidase_C1"/>
    <property type="match status" value="1"/>
</dbReference>
<dbReference type="InterPro" id="IPR038765">
    <property type="entry name" value="Papain-like_cys_pep_sf"/>
</dbReference>
<gene>
    <name evidence="6" type="ORF">BEMITA_LOCUS8145</name>
</gene>
<dbReference type="SMART" id="SM00645">
    <property type="entry name" value="Pept_C1"/>
    <property type="match status" value="1"/>
</dbReference>
<feature type="region of interest" description="Disordered" evidence="2">
    <location>
        <begin position="54"/>
        <end position="81"/>
    </location>
</feature>
<evidence type="ECO:0000313" key="7">
    <source>
        <dbReference type="Proteomes" id="UP001152759"/>
    </source>
</evidence>
<feature type="signal peptide" evidence="3">
    <location>
        <begin position="1"/>
        <end position="29"/>
    </location>
</feature>
<sequence>MITKAGALSPRRLILSMAILVVSLESVKGQYNDWDEKYSNVRIQYNVPTNTVLANDMTGKESKADDTKESRDRNKRDSREDQEARCLFKQFKKVHAKSYLARSEEHRRFSIFKDNLKKIKELNADERYSATFGITQFADRTSKEFRRGLGILPISKTGRVSPEEVETEEMEDVKRNGKVDEEFDENYDCPEPISAIESRIAPRVRPTPRNCSIDWRRNNPNYPSIDDQGTHCGSCWAFAVAGMLEVLLSSKYRKSTKLSKQQLVDCTWDNFKCKGGHIPPALRMLNVNGVCAERDYEYHGRNGSCRPRAAIAKIDSFTEFSGSSRISAALRISPVAVYLGVHENAFAFYRSGVMAPQYCPQTDVKHAGVIIGDCGDSWIFRNSWGDDWGSEGHLYIKKGYCGIGTYAFSINSGRLLKV</sequence>
<dbReference type="GO" id="GO:0006508">
    <property type="term" value="P:proteolysis"/>
    <property type="evidence" value="ECO:0007669"/>
    <property type="project" value="InterPro"/>
</dbReference>
<evidence type="ECO:0000256" key="3">
    <source>
        <dbReference type="SAM" id="SignalP"/>
    </source>
</evidence>
<feature type="chain" id="PRO_5040392078" evidence="3">
    <location>
        <begin position="30"/>
        <end position="418"/>
    </location>
</feature>
<dbReference type="GO" id="GO:0008234">
    <property type="term" value="F:cysteine-type peptidase activity"/>
    <property type="evidence" value="ECO:0007669"/>
    <property type="project" value="InterPro"/>
</dbReference>
<name>A0A9P0F5W3_BEMTA</name>
<organism evidence="6 7">
    <name type="scientific">Bemisia tabaci</name>
    <name type="common">Sweetpotato whitefly</name>
    <name type="synonym">Aleurodes tabaci</name>
    <dbReference type="NCBI Taxonomy" id="7038"/>
    <lineage>
        <taxon>Eukaryota</taxon>
        <taxon>Metazoa</taxon>
        <taxon>Ecdysozoa</taxon>
        <taxon>Arthropoda</taxon>
        <taxon>Hexapoda</taxon>
        <taxon>Insecta</taxon>
        <taxon>Pterygota</taxon>
        <taxon>Neoptera</taxon>
        <taxon>Paraneoptera</taxon>
        <taxon>Hemiptera</taxon>
        <taxon>Sternorrhyncha</taxon>
        <taxon>Aleyrodoidea</taxon>
        <taxon>Aleyrodidae</taxon>
        <taxon>Aleyrodinae</taxon>
        <taxon>Bemisia</taxon>
    </lineage>
</organism>
<evidence type="ECO:0000259" key="4">
    <source>
        <dbReference type="SMART" id="SM00645"/>
    </source>
</evidence>
<evidence type="ECO:0000259" key="5">
    <source>
        <dbReference type="SMART" id="SM00848"/>
    </source>
</evidence>
<dbReference type="SUPFAM" id="SSF54001">
    <property type="entry name" value="Cysteine proteinases"/>
    <property type="match status" value="1"/>
</dbReference>
<feature type="domain" description="Peptidase C1A papain C-terminal" evidence="4">
    <location>
        <begin position="209"/>
        <end position="411"/>
    </location>
</feature>
<dbReference type="InterPro" id="IPR000668">
    <property type="entry name" value="Peptidase_C1A_C"/>
</dbReference>
<keyword evidence="3" id="KW-0732">Signal</keyword>
<proteinExistence type="inferred from homology"/>
<dbReference type="InterPro" id="IPR013128">
    <property type="entry name" value="Peptidase_C1A"/>
</dbReference>
<feature type="domain" description="Cathepsin propeptide inhibitor" evidence="5">
    <location>
        <begin position="88"/>
        <end position="145"/>
    </location>
</feature>
<keyword evidence="7" id="KW-1185">Reference proteome</keyword>
<comment type="similarity">
    <text evidence="1">Belongs to the peptidase C1 family.</text>
</comment>